<proteinExistence type="predicted"/>
<name>A0AAE1LWP0_9HYPO</name>
<dbReference type="RefSeq" id="XP_062753351.1">
    <property type="nucleotide sequence ID" value="XM_062902536.1"/>
</dbReference>
<dbReference type="AlphaFoldDB" id="A0AAE1LWP0"/>
<gene>
    <name evidence="1" type="ORF">Triagg1_7765</name>
</gene>
<protein>
    <submittedName>
        <fullName evidence="1">Uncharacterized protein</fullName>
    </submittedName>
</protein>
<keyword evidence="2" id="KW-1185">Reference proteome</keyword>
<dbReference type="GeneID" id="87922441"/>
<dbReference type="EMBL" id="JAWRVG010000035">
    <property type="protein sequence ID" value="KAK4067322.1"/>
    <property type="molecule type" value="Genomic_DNA"/>
</dbReference>
<reference evidence="1" key="1">
    <citation type="submission" date="2023-11" db="EMBL/GenBank/DDBJ databases">
        <title>The genome sequences of three competitors of mushroom-forming fungi.</title>
        <authorList>
            <person name="Beijen E."/>
            <person name="Ohm R.A."/>
        </authorList>
    </citation>
    <scope>NUCLEOTIDE SEQUENCE</scope>
    <source>
        <strain evidence="1">CBS 100526</strain>
    </source>
</reference>
<accession>A0AAE1LWP0</accession>
<comment type="caution">
    <text evidence="1">The sequence shown here is derived from an EMBL/GenBank/DDBJ whole genome shotgun (WGS) entry which is preliminary data.</text>
</comment>
<evidence type="ECO:0000313" key="2">
    <source>
        <dbReference type="Proteomes" id="UP001273209"/>
    </source>
</evidence>
<evidence type="ECO:0000313" key="1">
    <source>
        <dbReference type="EMBL" id="KAK4067322.1"/>
    </source>
</evidence>
<dbReference type="Proteomes" id="UP001273209">
    <property type="component" value="Unassembled WGS sequence"/>
</dbReference>
<organism evidence="1 2">
    <name type="scientific">Trichoderma aggressivum f. europaeum</name>
    <dbReference type="NCBI Taxonomy" id="173218"/>
    <lineage>
        <taxon>Eukaryota</taxon>
        <taxon>Fungi</taxon>
        <taxon>Dikarya</taxon>
        <taxon>Ascomycota</taxon>
        <taxon>Pezizomycotina</taxon>
        <taxon>Sordariomycetes</taxon>
        <taxon>Hypocreomycetidae</taxon>
        <taxon>Hypocreales</taxon>
        <taxon>Hypocreaceae</taxon>
        <taxon>Trichoderma</taxon>
    </lineage>
</organism>
<sequence length="358" mass="39656">MVPNADQNVLIPIKLDAFVLNDKVCDGGHDDDELRARKAKMRGLSKVTAAEHSTENETAETAHSWNPGMFLMARLIFKLTCHLSSAHSTLWLTEATRERGFDGLVGYFPPLPQSKLEEDNALDLSTFYIHFPPGVHDTATKELAKISPPASAYEEEQPNPTLTEMITIKKDNYPLPRPYYSDPDKNDLTPSSYTADANEKLAVFGALLDPFLPVHAYTGILPVKELSLPTWTWQGALDKLSAFFHAGPVLITGDVPGFVEARQLKQGDLPPKVVEGVEGEEKQAVGLPGGALGMWSWLQPYDVEGEHGKNTRYDEEEEKPRERFMPLAVEVLGEESRLEWGPYTAIEGLQMAAGVNEK</sequence>